<evidence type="ECO:0000259" key="10">
    <source>
        <dbReference type="Pfam" id="PF25967"/>
    </source>
</evidence>
<dbReference type="GO" id="GO:0016020">
    <property type="term" value="C:membrane"/>
    <property type="evidence" value="ECO:0007669"/>
    <property type="project" value="InterPro"/>
</dbReference>
<comment type="similarity">
    <text evidence="2">Belongs to the membrane fusion protein (MFP) (TC 8.A.1) family.</text>
</comment>
<dbReference type="InterPro" id="IPR006143">
    <property type="entry name" value="RND_pump_MFP"/>
</dbReference>
<protein>
    <submittedName>
        <fullName evidence="11">Permease</fullName>
    </submittedName>
</protein>
<dbReference type="GO" id="GO:0042597">
    <property type="term" value="C:periplasmic space"/>
    <property type="evidence" value="ECO:0007669"/>
    <property type="project" value="UniProtKB-SubCell"/>
</dbReference>
<organism evidence="11 12">
    <name type="scientific">Alsobacter metallidurans</name>
    <dbReference type="NCBI Taxonomy" id="340221"/>
    <lineage>
        <taxon>Bacteria</taxon>
        <taxon>Pseudomonadati</taxon>
        <taxon>Pseudomonadota</taxon>
        <taxon>Alphaproteobacteria</taxon>
        <taxon>Hyphomicrobiales</taxon>
        <taxon>Alsobacteraceae</taxon>
        <taxon>Alsobacter</taxon>
    </lineage>
</organism>
<evidence type="ECO:0000256" key="6">
    <source>
        <dbReference type="ARBA" id="ARBA00023054"/>
    </source>
</evidence>
<feature type="domain" description="Multidrug resistance protein MdtA-like C-terminal permuted SH3" evidence="10">
    <location>
        <begin position="350"/>
        <end position="405"/>
    </location>
</feature>
<keyword evidence="6 7" id="KW-0175">Coiled coil</keyword>
<gene>
    <name evidence="11" type="ORF">GCM10007036_43110</name>
</gene>
<reference evidence="11" key="1">
    <citation type="journal article" date="2014" name="Int. J. Syst. Evol. Microbiol.">
        <title>Complete genome sequence of Corynebacterium casei LMG S-19264T (=DSM 44701T), isolated from a smear-ripened cheese.</title>
        <authorList>
            <consortium name="US DOE Joint Genome Institute (JGI-PGF)"/>
            <person name="Walter F."/>
            <person name="Albersmeier A."/>
            <person name="Kalinowski J."/>
            <person name="Ruckert C."/>
        </authorList>
    </citation>
    <scope>NUCLEOTIDE SEQUENCE</scope>
    <source>
        <strain evidence="11">CGMCC 1.12214</strain>
    </source>
</reference>
<comment type="similarity">
    <text evidence="3">Belongs to the UPF0194 family.</text>
</comment>
<evidence type="ECO:0000259" key="9">
    <source>
        <dbReference type="Pfam" id="PF25954"/>
    </source>
</evidence>
<dbReference type="Pfam" id="PF25917">
    <property type="entry name" value="BSH_RND"/>
    <property type="match status" value="1"/>
</dbReference>
<dbReference type="SUPFAM" id="SSF111369">
    <property type="entry name" value="HlyD-like secretion proteins"/>
    <property type="match status" value="2"/>
</dbReference>
<dbReference type="Pfam" id="PF25967">
    <property type="entry name" value="RND-MFP_C"/>
    <property type="match status" value="1"/>
</dbReference>
<feature type="coiled-coil region" evidence="7">
    <location>
        <begin position="112"/>
        <end position="199"/>
    </location>
</feature>
<evidence type="ECO:0000256" key="5">
    <source>
        <dbReference type="ARBA" id="ARBA00022764"/>
    </source>
</evidence>
<feature type="domain" description="CusB-like beta-barrel" evidence="9">
    <location>
        <begin position="272"/>
        <end position="343"/>
    </location>
</feature>
<dbReference type="PANTHER" id="PTHR32347">
    <property type="entry name" value="EFFLUX SYSTEM COMPONENT YKNX-RELATED"/>
    <property type="match status" value="1"/>
</dbReference>
<dbReference type="InterPro" id="IPR058625">
    <property type="entry name" value="MdtA-like_BSH"/>
</dbReference>
<evidence type="ECO:0000256" key="4">
    <source>
        <dbReference type="ARBA" id="ARBA00022729"/>
    </source>
</evidence>
<keyword evidence="5" id="KW-0574">Periplasm</keyword>
<dbReference type="InterPro" id="IPR058792">
    <property type="entry name" value="Beta-barrel_RND_2"/>
</dbReference>
<evidence type="ECO:0000256" key="7">
    <source>
        <dbReference type="SAM" id="Coils"/>
    </source>
</evidence>
<dbReference type="Gene3D" id="2.40.420.20">
    <property type="match status" value="1"/>
</dbReference>
<dbReference type="GO" id="GO:0022857">
    <property type="term" value="F:transmembrane transporter activity"/>
    <property type="evidence" value="ECO:0007669"/>
    <property type="project" value="InterPro"/>
</dbReference>
<dbReference type="InterPro" id="IPR058627">
    <property type="entry name" value="MdtA-like_C"/>
</dbReference>
<evidence type="ECO:0000256" key="1">
    <source>
        <dbReference type="ARBA" id="ARBA00004418"/>
    </source>
</evidence>
<dbReference type="Pfam" id="PF25954">
    <property type="entry name" value="Beta-barrel_RND_2"/>
    <property type="match status" value="1"/>
</dbReference>
<sequence>MESFPREPLTRAGPSWFLLAAAAVRNHKWGLLGGLAVACLALGWLTRAMLGPEVVCYPVIRGDLVRTVVASGHVETPFRVEVGSQITGTVAEVLVNEGQAVTRGQPLITLDASELQAAVVQAEGLVQQAEAQLRQMEELSLPSAQENLKQAKATLVNAKEAYDRASRLAASGYGTHAALDAATRDLDVARTQVRSAELAVFTMSPGGSNFVIAQTQLTQARATLATANARLGYATVAAPRDGVLISRKVERGAVVQPGKALFVLAPSGNVQLVVPIDEKNLGLLSLGQDAKASADAYPDKTFPAKLTYINPGVDISRASVEVKLTSVDPPPYLRQDMTVSVDIEVDRRKDALIAPTRVIHDPTSGRPWVLIFRNGRASVQQVHVSLRAGDKVELTDGVNAGDLLIPVAAGVRAGQRLRAVMP</sequence>
<comment type="caution">
    <text evidence="11">The sequence shown here is derived from an EMBL/GenBank/DDBJ whole genome shotgun (WGS) entry which is preliminary data.</text>
</comment>
<evidence type="ECO:0000256" key="2">
    <source>
        <dbReference type="ARBA" id="ARBA00009477"/>
    </source>
</evidence>
<accession>A0A917MJV6</accession>
<dbReference type="AlphaFoldDB" id="A0A917MJV6"/>
<dbReference type="InterPro" id="IPR050465">
    <property type="entry name" value="UPF0194_transport"/>
</dbReference>
<keyword evidence="4" id="KW-0732">Signal</keyword>
<feature type="domain" description="Multidrug resistance protein MdtA-like barrel-sandwich hybrid" evidence="8">
    <location>
        <begin position="80"/>
        <end position="263"/>
    </location>
</feature>
<evidence type="ECO:0000259" key="8">
    <source>
        <dbReference type="Pfam" id="PF25917"/>
    </source>
</evidence>
<dbReference type="NCBIfam" id="TIGR01730">
    <property type="entry name" value="RND_mfp"/>
    <property type="match status" value="1"/>
</dbReference>
<evidence type="ECO:0000313" key="11">
    <source>
        <dbReference type="EMBL" id="GGH31709.1"/>
    </source>
</evidence>
<dbReference type="Gene3D" id="1.10.287.470">
    <property type="entry name" value="Helix hairpin bin"/>
    <property type="match status" value="3"/>
</dbReference>
<proteinExistence type="inferred from homology"/>
<comment type="subcellular location">
    <subcellularLocation>
        <location evidence="1">Periplasm</location>
    </subcellularLocation>
</comment>
<keyword evidence="12" id="KW-1185">Reference proteome</keyword>
<dbReference type="Proteomes" id="UP000603912">
    <property type="component" value="Unassembled WGS sequence"/>
</dbReference>
<evidence type="ECO:0000256" key="3">
    <source>
        <dbReference type="ARBA" id="ARBA00010602"/>
    </source>
</evidence>
<dbReference type="PANTHER" id="PTHR32347:SF29">
    <property type="entry name" value="UPF0194 MEMBRANE PROTEIN YBHG"/>
    <property type="match status" value="1"/>
</dbReference>
<name>A0A917MJV6_9HYPH</name>
<dbReference type="Gene3D" id="2.40.50.100">
    <property type="match status" value="2"/>
</dbReference>
<evidence type="ECO:0000313" key="12">
    <source>
        <dbReference type="Proteomes" id="UP000603912"/>
    </source>
</evidence>
<reference evidence="11" key="2">
    <citation type="submission" date="2020-09" db="EMBL/GenBank/DDBJ databases">
        <authorList>
            <person name="Sun Q."/>
            <person name="Zhou Y."/>
        </authorList>
    </citation>
    <scope>NUCLEOTIDE SEQUENCE</scope>
    <source>
        <strain evidence="11">CGMCC 1.12214</strain>
    </source>
</reference>
<dbReference type="EMBL" id="BMES01000003">
    <property type="protein sequence ID" value="GGH31709.1"/>
    <property type="molecule type" value="Genomic_DNA"/>
</dbReference>
<dbReference type="Gene3D" id="2.40.30.170">
    <property type="match status" value="1"/>
</dbReference>